<dbReference type="RefSeq" id="WP_038060053.1">
    <property type="nucleotide sequence ID" value="NZ_CP008796.1"/>
</dbReference>
<evidence type="ECO:0000256" key="1">
    <source>
        <dbReference type="SAM" id="Phobius"/>
    </source>
</evidence>
<gene>
    <name evidence="3" type="ORF">HL41_01675</name>
</gene>
<dbReference type="PROSITE" id="PS50885">
    <property type="entry name" value="HAMP"/>
    <property type="match status" value="1"/>
</dbReference>
<keyword evidence="1" id="KW-1133">Transmembrane helix</keyword>
<organism evidence="3 4">
    <name type="scientific">Thermodesulfobacterium commune DSM 2178</name>
    <dbReference type="NCBI Taxonomy" id="289377"/>
    <lineage>
        <taxon>Bacteria</taxon>
        <taxon>Pseudomonadati</taxon>
        <taxon>Thermodesulfobacteriota</taxon>
        <taxon>Thermodesulfobacteria</taxon>
        <taxon>Thermodesulfobacteriales</taxon>
        <taxon>Thermodesulfobacteriaceae</taxon>
        <taxon>Thermodesulfobacterium</taxon>
    </lineage>
</organism>
<proteinExistence type="predicted"/>
<dbReference type="PaxDb" id="289377-HL41_01675"/>
<evidence type="ECO:0000313" key="3">
    <source>
        <dbReference type="EMBL" id="AIH03633.1"/>
    </source>
</evidence>
<evidence type="ECO:0000313" key="4">
    <source>
        <dbReference type="Proteomes" id="UP000028481"/>
    </source>
</evidence>
<dbReference type="GO" id="GO:0007165">
    <property type="term" value="P:signal transduction"/>
    <property type="evidence" value="ECO:0007669"/>
    <property type="project" value="InterPro"/>
</dbReference>
<dbReference type="eggNOG" id="COG0840">
    <property type="taxonomic scope" value="Bacteria"/>
</dbReference>
<feature type="transmembrane region" description="Helical" evidence="1">
    <location>
        <begin position="20"/>
        <end position="46"/>
    </location>
</feature>
<sequence>MSSQGWFSKLNKKLELHQKIIPIIVVCFSVLIILTIIVTSYANYFFGLKHAKQSLKEKYEIVSNAIIKHGPLLDKMVGDKRQNYKIIREEFLRQQPNIRIIRNEKIDELYGKESPQYYAKDELERKVLKEGNEVIVREGFELRGVFPIKPNIECLRCHYNVGEKEVIGAISIVIPVEYIFSETKLVTLVYIFLGLGGILTAALAVYFTYMKIAHQPLESVVKVLDKIAEGDLTVEVPAVFKEREDMIGRLSKAVDKVLEYMKNFTSKILDYSVKLVDQVDNVFRLVDSVNEKIKFQNLQVAQTSIISEDFALTVGSISRNTSAINNIAKEMLAYIKKLKEAEVQEQSEILVKIFGLLEGLNTKVLEIAEDLDKGLKTSESINEAFEEITQVSNEISQLMDKMSENAYETLLISSYMKTIASTVKTKKMEEMLFELFEKDIDRYMLRLQAHIKGIDRLDPERWGDYQAFPLGKWYYSEEGQSLKKMIQDFDFDEFESLLKNLHNVGKDLIVAHNQEDSIKVEKLQVQLRGIARRLKLLLDELREHYSKIKTL</sequence>
<dbReference type="OrthoDB" id="4514964at2"/>
<keyword evidence="1" id="KW-0812">Transmembrane</keyword>
<evidence type="ECO:0000259" key="2">
    <source>
        <dbReference type="PROSITE" id="PS50885"/>
    </source>
</evidence>
<dbReference type="EMBL" id="CP008796">
    <property type="protein sequence ID" value="AIH03633.1"/>
    <property type="molecule type" value="Genomic_DNA"/>
</dbReference>
<dbReference type="STRING" id="289377.HL41_01675"/>
<dbReference type="KEGG" id="tcm:HL41_01675"/>
<name>A0A075WTD3_9BACT</name>
<dbReference type="PANTHER" id="PTHR32089:SF112">
    <property type="entry name" value="LYSOZYME-LIKE PROTEIN-RELATED"/>
    <property type="match status" value="1"/>
</dbReference>
<dbReference type="AlphaFoldDB" id="A0A075WTD3"/>
<dbReference type="PANTHER" id="PTHR32089">
    <property type="entry name" value="METHYL-ACCEPTING CHEMOTAXIS PROTEIN MCPB"/>
    <property type="match status" value="1"/>
</dbReference>
<dbReference type="Proteomes" id="UP000028481">
    <property type="component" value="Chromosome"/>
</dbReference>
<keyword evidence="4" id="KW-1185">Reference proteome</keyword>
<feature type="transmembrane region" description="Helical" evidence="1">
    <location>
        <begin position="188"/>
        <end position="209"/>
    </location>
</feature>
<protein>
    <recommendedName>
        <fullName evidence="2">HAMP domain-containing protein</fullName>
    </recommendedName>
</protein>
<feature type="domain" description="HAMP" evidence="2">
    <location>
        <begin position="211"/>
        <end position="266"/>
    </location>
</feature>
<reference evidence="3 4" key="1">
    <citation type="journal article" date="2015" name="Genome Announc.">
        <title>Genome Sequence of a Sulfate-Reducing Thermophilic Bacterium, Thermodesulfobacterium commune DSM 2178T (Phylum Thermodesulfobacteria).</title>
        <authorList>
            <person name="Bhatnagar S."/>
            <person name="Badger J.H."/>
            <person name="Madupu R."/>
            <person name="Khouri H.M."/>
            <person name="O'Connor E.M."/>
            <person name="Robb F.T."/>
            <person name="Ward N.L."/>
            <person name="Eisen J.A."/>
        </authorList>
    </citation>
    <scope>NUCLEOTIDE SEQUENCE [LARGE SCALE GENOMIC DNA]</scope>
    <source>
        <strain evidence="3 4">DSM 2178</strain>
    </source>
</reference>
<accession>A0A075WTD3</accession>
<dbReference type="Gene3D" id="1.10.287.950">
    <property type="entry name" value="Methyl-accepting chemotaxis protein"/>
    <property type="match status" value="1"/>
</dbReference>
<dbReference type="SUPFAM" id="SSF58104">
    <property type="entry name" value="Methyl-accepting chemotaxis protein (MCP) signaling domain"/>
    <property type="match status" value="1"/>
</dbReference>
<dbReference type="Gene3D" id="1.20.120.30">
    <property type="entry name" value="Aspartate receptor, ligand-binding domain"/>
    <property type="match status" value="1"/>
</dbReference>
<keyword evidence="1" id="KW-0472">Membrane</keyword>
<dbReference type="HOGENOM" id="CLU_000445_107_27_0"/>
<dbReference type="GO" id="GO:0016020">
    <property type="term" value="C:membrane"/>
    <property type="evidence" value="ECO:0007669"/>
    <property type="project" value="InterPro"/>
</dbReference>
<dbReference type="InterPro" id="IPR003660">
    <property type="entry name" value="HAMP_dom"/>
</dbReference>
<dbReference type="CDD" id="cd06225">
    <property type="entry name" value="HAMP"/>
    <property type="match status" value="1"/>
</dbReference>